<dbReference type="InterPro" id="IPR017941">
    <property type="entry name" value="Rieske_2Fe-2S"/>
</dbReference>
<evidence type="ECO:0000256" key="4">
    <source>
        <dbReference type="ARBA" id="ARBA00022723"/>
    </source>
</evidence>
<name>A0ABY6DW43_9ACTN</name>
<evidence type="ECO:0000256" key="10">
    <source>
        <dbReference type="SAM" id="MobiDB-lite"/>
    </source>
</evidence>
<organism evidence="12 13">
    <name type="scientific">Streptomyces cynarae</name>
    <dbReference type="NCBI Taxonomy" id="2981134"/>
    <lineage>
        <taxon>Bacteria</taxon>
        <taxon>Bacillati</taxon>
        <taxon>Actinomycetota</taxon>
        <taxon>Actinomycetes</taxon>
        <taxon>Kitasatosporales</taxon>
        <taxon>Streptomycetaceae</taxon>
        <taxon>Streptomyces</taxon>
    </lineage>
</organism>
<evidence type="ECO:0000256" key="8">
    <source>
        <dbReference type="ARBA" id="ARBA00029586"/>
    </source>
</evidence>
<feature type="compositionally biased region" description="Low complexity" evidence="10">
    <location>
        <begin position="34"/>
        <end position="58"/>
    </location>
</feature>
<comment type="function">
    <text evidence="1">Iron-sulfur subunit of the cytochrome bc1 complex, an essential component of the respiratory electron transport chain required for ATP synthesis. The bc1 complex catalyzes the oxidation of menaquinol and the reduction of cytochrome c in the respiratory chain. The bc1 complex operates through a Q-cycle mechanism that couples electron transfer to generation of the proton gradient that drives ATP synthesis.</text>
</comment>
<dbReference type="RefSeq" id="WP_263228805.1">
    <property type="nucleotide sequence ID" value="NZ_CP106793.1"/>
</dbReference>
<dbReference type="PRINTS" id="PR00162">
    <property type="entry name" value="RIESKE"/>
</dbReference>
<keyword evidence="3" id="KW-0001">2Fe-2S</keyword>
<dbReference type="Gene3D" id="2.102.10.10">
    <property type="entry name" value="Rieske [2Fe-2S] iron-sulphur domain"/>
    <property type="match status" value="1"/>
</dbReference>
<dbReference type="CDD" id="cd03467">
    <property type="entry name" value="Rieske"/>
    <property type="match status" value="1"/>
</dbReference>
<dbReference type="SUPFAM" id="SSF50022">
    <property type="entry name" value="ISP domain"/>
    <property type="match status" value="1"/>
</dbReference>
<comment type="cofactor">
    <cofactor evidence="9">
        <name>[2Fe-2S] cluster</name>
        <dbReference type="ChEBI" id="CHEBI:190135"/>
    </cofactor>
</comment>
<sequence>MTSESLQPVSAPARRTVMAAAGVTGLAVALTACGGSDDKSSSSTSGSQDNSNTASTATTGGGGSAAAGSDGTALAKTSDIPEGGGKVFADQGVVVTQPSAGTFKAFSSKCTHAGCAVKDISNGVINCPCHGSQFSATDGSVKKGPATQPLPAAKITVSGDEIKLA</sequence>
<dbReference type="EMBL" id="CP106793">
    <property type="protein sequence ID" value="UXY18570.1"/>
    <property type="molecule type" value="Genomic_DNA"/>
</dbReference>
<feature type="domain" description="Rieske" evidence="11">
    <location>
        <begin position="72"/>
        <end position="164"/>
    </location>
</feature>
<feature type="region of interest" description="Disordered" evidence="10">
    <location>
        <begin position="34"/>
        <end position="81"/>
    </location>
</feature>
<evidence type="ECO:0000256" key="2">
    <source>
        <dbReference type="ARBA" id="ARBA00015816"/>
    </source>
</evidence>
<keyword evidence="5" id="KW-0408">Iron</keyword>
<gene>
    <name evidence="12" type="ORF">N8I84_07390</name>
</gene>
<keyword evidence="6" id="KW-0411">Iron-sulfur</keyword>
<dbReference type="Proteomes" id="UP001061298">
    <property type="component" value="Chromosome"/>
</dbReference>
<proteinExistence type="predicted"/>
<keyword evidence="4" id="KW-0479">Metal-binding</keyword>
<dbReference type="Pfam" id="PF00355">
    <property type="entry name" value="Rieske"/>
    <property type="match status" value="1"/>
</dbReference>
<evidence type="ECO:0000256" key="6">
    <source>
        <dbReference type="ARBA" id="ARBA00023014"/>
    </source>
</evidence>
<protein>
    <recommendedName>
        <fullName evidence="2">Cytochrome bc1 complex Rieske iron-sulfur subunit</fullName>
    </recommendedName>
    <alternativeName>
        <fullName evidence="8">Cytochrome bc1 reductase complex subunit QcrA</fullName>
    </alternativeName>
</protein>
<evidence type="ECO:0000256" key="5">
    <source>
        <dbReference type="ARBA" id="ARBA00023004"/>
    </source>
</evidence>
<evidence type="ECO:0000256" key="1">
    <source>
        <dbReference type="ARBA" id="ARBA00002494"/>
    </source>
</evidence>
<keyword evidence="7" id="KW-1015">Disulfide bond</keyword>
<dbReference type="InterPro" id="IPR014349">
    <property type="entry name" value="Rieske_Fe-S_prot"/>
</dbReference>
<dbReference type="InterPro" id="IPR005805">
    <property type="entry name" value="Rieske_Fe-S_prot_C"/>
</dbReference>
<accession>A0ABY6DW43</accession>
<evidence type="ECO:0000313" key="12">
    <source>
        <dbReference type="EMBL" id="UXY18570.1"/>
    </source>
</evidence>
<keyword evidence="13" id="KW-1185">Reference proteome</keyword>
<reference evidence="12" key="1">
    <citation type="submission" date="2022-10" db="EMBL/GenBank/DDBJ databases">
        <authorList>
            <person name="Mo P."/>
        </authorList>
    </citation>
    <scope>NUCLEOTIDE SEQUENCE</scope>
    <source>
        <strain evidence="12">HUAS 13-4</strain>
    </source>
</reference>
<evidence type="ECO:0000256" key="7">
    <source>
        <dbReference type="ARBA" id="ARBA00023157"/>
    </source>
</evidence>
<dbReference type="InterPro" id="IPR036922">
    <property type="entry name" value="Rieske_2Fe-2S_sf"/>
</dbReference>
<dbReference type="PANTHER" id="PTHR10134">
    <property type="entry name" value="CYTOCHROME B-C1 COMPLEX SUBUNIT RIESKE, MITOCHONDRIAL"/>
    <property type="match status" value="1"/>
</dbReference>
<evidence type="ECO:0000313" key="13">
    <source>
        <dbReference type="Proteomes" id="UP001061298"/>
    </source>
</evidence>
<evidence type="ECO:0000256" key="3">
    <source>
        <dbReference type="ARBA" id="ARBA00022714"/>
    </source>
</evidence>
<evidence type="ECO:0000259" key="11">
    <source>
        <dbReference type="PROSITE" id="PS51296"/>
    </source>
</evidence>
<dbReference type="PROSITE" id="PS51296">
    <property type="entry name" value="RIESKE"/>
    <property type="match status" value="1"/>
</dbReference>
<evidence type="ECO:0000256" key="9">
    <source>
        <dbReference type="ARBA" id="ARBA00034078"/>
    </source>
</evidence>